<gene>
    <name evidence="2" type="ORF">PsYK624_068810</name>
</gene>
<protein>
    <submittedName>
        <fullName evidence="2">Uncharacterized protein</fullName>
    </submittedName>
</protein>
<evidence type="ECO:0000256" key="1">
    <source>
        <dbReference type="SAM" id="MobiDB-lite"/>
    </source>
</evidence>
<name>A0A9P3G9X2_9APHY</name>
<organism evidence="2 3">
    <name type="scientific">Phanerochaete sordida</name>
    <dbReference type="NCBI Taxonomy" id="48140"/>
    <lineage>
        <taxon>Eukaryota</taxon>
        <taxon>Fungi</taxon>
        <taxon>Dikarya</taxon>
        <taxon>Basidiomycota</taxon>
        <taxon>Agaricomycotina</taxon>
        <taxon>Agaricomycetes</taxon>
        <taxon>Polyporales</taxon>
        <taxon>Phanerochaetaceae</taxon>
        <taxon>Phanerochaete</taxon>
    </lineage>
</organism>
<reference evidence="2 3" key="1">
    <citation type="submission" date="2021-08" db="EMBL/GenBank/DDBJ databases">
        <title>Draft Genome Sequence of Phanerochaete sordida strain YK-624.</title>
        <authorList>
            <person name="Mori T."/>
            <person name="Dohra H."/>
            <person name="Suzuki T."/>
            <person name="Kawagishi H."/>
            <person name="Hirai H."/>
        </authorList>
    </citation>
    <scope>NUCLEOTIDE SEQUENCE [LARGE SCALE GENOMIC DNA]</scope>
    <source>
        <strain evidence="2 3">YK-624</strain>
    </source>
</reference>
<dbReference type="EMBL" id="BPQB01000018">
    <property type="protein sequence ID" value="GJE90737.1"/>
    <property type="molecule type" value="Genomic_DNA"/>
</dbReference>
<feature type="compositionally biased region" description="Pro residues" evidence="1">
    <location>
        <begin position="99"/>
        <end position="115"/>
    </location>
</feature>
<dbReference type="AlphaFoldDB" id="A0A9P3G9X2"/>
<feature type="compositionally biased region" description="Polar residues" evidence="1">
    <location>
        <begin position="70"/>
        <end position="80"/>
    </location>
</feature>
<evidence type="ECO:0000313" key="2">
    <source>
        <dbReference type="EMBL" id="GJE90737.1"/>
    </source>
</evidence>
<feature type="compositionally biased region" description="Basic and acidic residues" evidence="1">
    <location>
        <begin position="207"/>
        <end position="219"/>
    </location>
</feature>
<feature type="region of interest" description="Disordered" evidence="1">
    <location>
        <begin position="1"/>
        <end position="219"/>
    </location>
</feature>
<dbReference type="Proteomes" id="UP000703269">
    <property type="component" value="Unassembled WGS sequence"/>
</dbReference>
<feature type="compositionally biased region" description="Low complexity" evidence="1">
    <location>
        <begin position="134"/>
        <end position="148"/>
    </location>
</feature>
<feature type="compositionally biased region" description="Polar residues" evidence="1">
    <location>
        <begin position="194"/>
        <end position="206"/>
    </location>
</feature>
<feature type="compositionally biased region" description="Low complexity" evidence="1">
    <location>
        <begin position="16"/>
        <end position="29"/>
    </location>
</feature>
<comment type="caution">
    <text evidence="2">The sequence shown here is derived from an EMBL/GenBank/DDBJ whole genome shotgun (WGS) entry which is preliminary data.</text>
</comment>
<keyword evidence="3" id="KW-1185">Reference proteome</keyword>
<proteinExistence type="predicted"/>
<accession>A0A9P3G9X2</accession>
<sequence length="219" mass="22258">MPSRLPPSATSPAQGTTNVTETNNAAADTLNSAPPARPPPPHPLPPTPPIDIPHGRRSARNYDPAFAASTAGQTFSSHSVGGTGGTYTGAVFPMTFSQPAPPSTPVVARNPPPVPVQQRMVNGVGATHAPTLDSIPSVPVTPQSSPTQGHAGSSFPTPIRSGWSYDATTGRIPQAAATAPSVLPPVQSPRREQGSGTANATGSATRTEGDASERIGSRQ</sequence>
<evidence type="ECO:0000313" key="3">
    <source>
        <dbReference type="Proteomes" id="UP000703269"/>
    </source>
</evidence>
<feature type="compositionally biased region" description="Pro residues" evidence="1">
    <location>
        <begin position="35"/>
        <end position="51"/>
    </location>
</feature>